<keyword evidence="3" id="KW-1185">Reference proteome</keyword>
<sequence>MHPNPSTTSKAPLRHGTIDKMSASEKRKLASPDEMQRHVDGLVGSGAILLEHGKRLKVGNDGLLQVTGPVEDSALTRHSSARERVFNIVNYLKSSAGPKSVSWYEALIKLNKLLDNKHERKYYLDIHAWDICQAANDETIDDITFMDMLYHRLQDGSFGAEWVACKYNIIEFPQRACRLLGIAGPDDFIEEAWYDGLGNQMLKKDPEAHSLINQGFRLMMEDITIGFGEAEEDKIAAKFVGRFQKLEPVKALETVMETEELLILERKAKTAKRVQEARQARITNRA</sequence>
<comment type="caution">
    <text evidence="2">The sequence shown here is derived from an EMBL/GenBank/DDBJ whole genome shotgun (WGS) entry which is preliminary data.</text>
</comment>
<feature type="compositionally biased region" description="Polar residues" evidence="1">
    <location>
        <begin position="1"/>
        <end position="10"/>
    </location>
</feature>
<dbReference type="AlphaFoldDB" id="A0A3M2RPJ9"/>
<feature type="region of interest" description="Disordered" evidence="1">
    <location>
        <begin position="1"/>
        <end position="35"/>
    </location>
</feature>
<gene>
    <name evidence="2" type="ORF">CDV36_013199</name>
</gene>
<proteinExistence type="predicted"/>
<name>A0A3M2RPJ9_9HYPO</name>
<evidence type="ECO:0000256" key="1">
    <source>
        <dbReference type="SAM" id="MobiDB-lite"/>
    </source>
</evidence>
<organism evidence="2 3">
    <name type="scientific">Fusarium kuroshium</name>
    <dbReference type="NCBI Taxonomy" id="2010991"/>
    <lineage>
        <taxon>Eukaryota</taxon>
        <taxon>Fungi</taxon>
        <taxon>Dikarya</taxon>
        <taxon>Ascomycota</taxon>
        <taxon>Pezizomycotina</taxon>
        <taxon>Sordariomycetes</taxon>
        <taxon>Hypocreomycetidae</taxon>
        <taxon>Hypocreales</taxon>
        <taxon>Nectriaceae</taxon>
        <taxon>Fusarium</taxon>
        <taxon>Fusarium solani species complex</taxon>
    </lineage>
</organism>
<accession>A0A3M2RPJ9</accession>
<reference evidence="2 3" key="1">
    <citation type="submission" date="2017-06" db="EMBL/GenBank/DDBJ databases">
        <title>Comparative genomic analysis of Ambrosia Fusariam Clade fungi.</title>
        <authorList>
            <person name="Stajich J.E."/>
            <person name="Carrillo J."/>
            <person name="Kijimoto T."/>
            <person name="Eskalen A."/>
            <person name="O'Donnell K."/>
            <person name="Kasson M."/>
        </authorList>
    </citation>
    <scope>NUCLEOTIDE SEQUENCE [LARGE SCALE GENOMIC DNA]</scope>
    <source>
        <strain evidence="2">UCR3666</strain>
    </source>
</reference>
<protein>
    <submittedName>
        <fullName evidence="2">Uncharacterized protein</fullName>
    </submittedName>
</protein>
<feature type="compositionally biased region" description="Basic and acidic residues" evidence="1">
    <location>
        <begin position="16"/>
        <end position="35"/>
    </location>
</feature>
<dbReference type="OrthoDB" id="5075911at2759"/>
<dbReference type="EMBL" id="NKUJ01000358">
    <property type="protein sequence ID" value="RMJ07194.1"/>
    <property type="molecule type" value="Genomic_DNA"/>
</dbReference>
<evidence type="ECO:0000313" key="3">
    <source>
        <dbReference type="Proteomes" id="UP000277212"/>
    </source>
</evidence>
<dbReference type="Proteomes" id="UP000277212">
    <property type="component" value="Unassembled WGS sequence"/>
</dbReference>
<evidence type="ECO:0000313" key="2">
    <source>
        <dbReference type="EMBL" id="RMJ07194.1"/>
    </source>
</evidence>